<proteinExistence type="inferred from homology"/>
<dbReference type="OrthoDB" id="4367793at2"/>
<dbReference type="InterPro" id="IPR049450">
    <property type="entry name" value="ACOT8-like_C"/>
</dbReference>
<reference evidence="5 6" key="1">
    <citation type="submission" date="2018-11" db="EMBL/GenBank/DDBJ databases">
        <title>Sequencing the genomes of 1000 actinobacteria strains.</title>
        <authorList>
            <person name="Klenk H.-P."/>
        </authorList>
    </citation>
    <scope>NUCLEOTIDE SEQUENCE [LARGE SCALE GENOMIC DNA]</scope>
    <source>
        <strain evidence="5 6">DSM 44254</strain>
    </source>
</reference>
<dbReference type="AlphaFoldDB" id="A0A3N1D3W3"/>
<dbReference type="GO" id="GO:0047617">
    <property type="term" value="F:fatty acyl-CoA hydrolase activity"/>
    <property type="evidence" value="ECO:0007669"/>
    <property type="project" value="InterPro"/>
</dbReference>
<comment type="similarity">
    <text evidence="1">Belongs to the C/M/P thioester hydrolase family.</text>
</comment>
<dbReference type="EMBL" id="RJKE01000001">
    <property type="protein sequence ID" value="ROO88224.1"/>
    <property type="molecule type" value="Genomic_DNA"/>
</dbReference>
<feature type="domain" description="Acyl-CoA thioesterase-like N-terminal HotDog" evidence="3">
    <location>
        <begin position="35"/>
        <end position="105"/>
    </location>
</feature>
<dbReference type="Gene3D" id="2.40.160.210">
    <property type="entry name" value="Acyl-CoA thioesterase, double hotdog domain"/>
    <property type="match status" value="1"/>
</dbReference>
<dbReference type="PANTHER" id="PTHR11066">
    <property type="entry name" value="ACYL-COA THIOESTERASE"/>
    <property type="match status" value="1"/>
</dbReference>
<feature type="domain" description="Acyl-CoA thioesterase-like C-terminal" evidence="4">
    <location>
        <begin position="129"/>
        <end position="269"/>
    </location>
</feature>
<dbReference type="SUPFAM" id="SSF54637">
    <property type="entry name" value="Thioesterase/thiol ester dehydrase-isomerase"/>
    <property type="match status" value="2"/>
</dbReference>
<keyword evidence="2" id="KW-0378">Hydrolase</keyword>
<evidence type="ECO:0000256" key="2">
    <source>
        <dbReference type="ARBA" id="ARBA00022801"/>
    </source>
</evidence>
<dbReference type="Pfam" id="PF13622">
    <property type="entry name" value="4HBT_3"/>
    <property type="match status" value="1"/>
</dbReference>
<protein>
    <submittedName>
        <fullName evidence="5">Acyl-CoA thioesterase</fullName>
    </submittedName>
</protein>
<dbReference type="GO" id="GO:0006637">
    <property type="term" value="P:acyl-CoA metabolic process"/>
    <property type="evidence" value="ECO:0007669"/>
    <property type="project" value="InterPro"/>
</dbReference>
<accession>A0A3N1D3W3</accession>
<dbReference type="Proteomes" id="UP000272400">
    <property type="component" value="Unassembled WGS sequence"/>
</dbReference>
<evidence type="ECO:0000313" key="6">
    <source>
        <dbReference type="Proteomes" id="UP000272400"/>
    </source>
</evidence>
<evidence type="ECO:0000313" key="5">
    <source>
        <dbReference type="EMBL" id="ROO88224.1"/>
    </source>
</evidence>
<evidence type="ECO:0000259" key="3">
    <source>
        <dbReference type="Pfam" id="PF13622"/>
    </source>
</evidence>
<keyword evidence="6" id="KW-1185">Reference proteome</keyword>
<dbReference type="InterPro" id="IPR003703">
    <property type="entry name" value="Acyl_CoA_thio"/>
</dbReference>
<dbReference type="InterPro" id="IPR049449">
    <property type="entry name" value="TesB_ACOT8-like_N"/>
</dbReference>
<name>A0A3N1D3W3_9ACTN</name>
<dbReference type="CDD" id="cd03444">
    <property type="entry name" value="Thioesterase_II_repeat1"/>
    <property type="match status" value="1"/>
</dbReference>
<evidence type="ECO:0000256" key="1">
    <source>
        <dbReference type="ARBA" id="ARBA00006538"/>
    </source>
</evidence>
<sequence length="285" mass="30522">MTLAELLSAFDVSPVDSENRVFEAAPSDGGGRQIVDGSQVLATAVVAAAKAFPGLTVRTAHAMFASAAHPDRPFTLTVTPVRAGGSFVFATVTATQDGAAKTTVTLLLDRPRPDVVRHDGWTGPPPEGPDSAFPSPMPLPGRELRLEGVRDRGDPDEVGPPHLDAWLHYDPVPERDDLRRALLAHFTGHLSIATTLRAHPGVGLSQAHRTLSTAPLTISVHFHEPISWDGWIRYHHESAYVGAGMSHVRGQILTRDGRLLASFTQDAMIRALDARAAAVPTAARF</sequence>
<dbReference type="GO" id="GO:0009062">
    <property type="term" value="P:fatty acid catabolic process"/>
    <property type="evidence" value="ECO:0007669"/>
    <property type="project" value="TreeGrafter"/>
</dbReference>
<dbReference type="PANTHER" id="PTHR11066:SF34">
    <property type="entry name" value="ACYL-COENZYME A THIOESTERASE 8"/>
    <property type="match status" value="1"/>
</dbReference>
<dbReference type="InterPro" id="IPR042171">
    <property type="entry name" value="Acyl-CoA_hotdog"/>
</dbReference>
<evidence type="ECO:0000259" key="4">
    <source>
        <dbReference type="Pfam" id="PF20789"/>
    </source>
</evidence>
<organism evidence="5 6">
    <name type="scientific">Actinocorallia herbida</name>
    <dbReference type="NCBI Taxonomy" id="58109"/>
    <lineage>
        <taxon>Bacteria</taxon>
        <taxon>Bacillati</taxon>
        <taxon>Actinomycetota</taxon>
        <taxon>Actinomycetes</taxon>
        <taxon>Streptosporangiales</taxon>
        <taxon>Thermomonosporaceae</taxon>
        <taxon>Actinocorallia</taxon>
    </lineage>
</organism>
<gene>
    <name evidence="5" type="ORF">EDD29_5887</name>
</gene>
<dbReference type="RefSeq" id="WP_123667488.1">
    <property type="nucleotide sequence ID" value="NZ_RJKE01000001.1"/>
</dbReference>
<dbReference type="Pfam" id="PF20789">
    <property type="entry name" value="4HBT_3C"/>
    <property type="match status" value="1"/>
</dbReference>
<dbReference type="InterPro" id="IPR029069">
    <property type="entry name" value="HotDog_dom_sf"/>
</dbReference>
<comment type="caution">
    <text evidence="5">The sequence shown here is derived from an EMBL/GenBank/DDBJ whole genome shotgun (WGS) entry which is preliminary data.</text>
</comment>